<protein>
    <submittedName>
        <fullName evidence="4">Uncharacterized protein</fullName>
    </submittedName>
</protein>
<keyword evidence="2 3" id="KW-0663">Pyridoxal phosphate</keyword>
<evidence type="ECO:0000313" key="4">
    <source>
        <dbReference type="EMBL" id="KAJ8510372.1"/>
    </source>
</evidence>
<name>A0AAV8RNU0_ENSVE</name>
<dbReference type="AlphaFoldDB" id="A0AAV8RNU0"/>
<dbReference type="PANTHER" id="PTHR43379">
    <property type="entry name" value="CYSTATHIONINE GAMMA-SYNTHASE"/>
    <property type="match status" value="1"/>
</dbReference>
<dbReference type="Proteomes" id="UP001222027">
    <property type="component" value="Unassembled WGS sequence"/>
</dbReference>
<dbReference type="InterPro" id="IPR015422">
    <property type="entry name" value="PyrdxlP-dep_Trfase_small"/>
</dbReference>
<accession>A0AAV8RNU0</accession>
<evidence type="ECO:0000256" key="1">
    <source>
        <dbReference type="ARBA" id="ARBA00001933"/>
    </source>
</evidence>
<evidence type="ECO:0000256" key="3">
    <source>
        <dbReference type="RuleBase" id="RU362118"/>
    </source>
</evidence>
<dbReference type="SUPFAM" id="SSF53383">
    <property type="entry name" value="PLP-dependent transferases"/>
    <property type="match status" value="1"/>
</dbReference>
<proteinExistence type="inferred from homology"/>
<comment type="similarity">
    <text evidence="3">Belongs to the trans-sulfuration enzymes family.</text>
</comment>
<evidence type="ECO:0000256" key="2">
    <source>
        <dbReference type="ARBA" id="ARBA00022898"/>
    </source>
</evidence>
<dbReference type="PANTHER" id="PTHR43379:SF1">
    <property type="entry name" value="CYSTATHIONINE GAMMA-SYNTHASE 1, CHLOROPLASTIC-RELATED"/>
    <property type="match status" value="1"/>
</dbReference>
<organism evidence="4 5">
    <name type="scientific">Ensete ventricosum</name>
    <name type="common">Abyssinian banana</name>
    <name type="synonym">Musa ensete</name>
    <dbReference type="NCBI Taxonomy" id="4639"/>
    <lineage>
        <taxon>Eukaryota</taxon>
        <taxon>Viridiplantae</taxon>
        <taxon>Streptophyta</taxon>
        <taxon>Embryophyta</taxon>
        <taxon>Tracheophyta</taxon>
        <taxon>Spermatophyta</taxon>
        <taxon>Magnoliopsida</taxon>
        <taxon>Liliopsida</taxon>
        <taxon>Zingiberales</taxon>
        <taxon>Musaceae</taxon>
        <taxon>Ensete</taxon>
    </lineage>
</organism>
<dbReference type="InterPro" id="IPR015424">
    <property type="entry name" value="PyrdxlP-dep_Trfase"/>
</dbReference>
<comment type="cofactor">
    <cofactor evidence="1 3">
        <name>pyridoxal 5'-phosphate</name>
        <dbReference type="ChEBI" id="CHEBI:597326"/>
    </cofactor>
</comment>
<dbReference type="InterPro" id="IPR015421">
    <property type="entry name" value="PyrdxlP-dep_Trfase_major"/>
</dbReference>
<reference evidence="4 5" key="1">
    <citation type="submission" date="2022-12" db="EMBL/GenBank/DDBJ databases">
        <title>Chromosome-scale assembly of the Ensete ventricosum genome.</title>
        <authorList>
            <person name="Dussert Y."/>
            <person name="Stocks J."/>
            <person name="Wendawek A."/>
            <person name="Woldeyes F."/>
            <person name="Nichols R.A."/>
            <person name="Borrell J.S."/>
        </authorList>
    </citation>
    <scope>NUCLEOTIDE SEQUENCE [LARGE SCALE GENOMIC DNA]</scope>
    <source>
        <strain evidence="5">cv. Maze</strain>
        <tissue evidence="4">Seeds</tissue>
    </source>
</reference>
<dbReference type="InterPro" id="IPR044639">
    <property type="entry name" value="CGS1/2"/>
</dbReference>
<dbReference type="GO" id="GO:0003962">
    <property type="term" value="F:cystathionine gamma-synthase activity"/>
    <property type="evidence" value="ECO:0007669"/>
    <property type="project" value="InterPro"/>
</dbReference>
<evidence type="ECO:0000313" key="5">
    <source>
        <dbReference type="Proteomes" id="UP001222027"/>
    </source>
</evidence>
<dbReference type="InterPro" id="IPR000277">
    <property type="entry name" value="Cys/Met-Metab_PyrdxlP-dep_enz"/>
</dbReference>
<dbReference type="Gene3D" id="3.40.640.10">
    <property type="entry name" value="Type I PLP-dependent aspartate aminotransferase-like (Major domain)"/>
    <property type="match status" value="1"/>
</dbReference>
<dbReference type="GO" id="GO:0009507">
    <property type="term" value="C:chloroplast"/>
    <property type="evidence" value="ECO:0007669"/>
    <property type="project" value="TreeGrafter"/>
</dbReference>
<dbReference type="GO" id="GO:0030170">
    <property type="term" value="F:pyridoxal phosphate binding"/>
    <property type="evidence" value="ECO:0007669"/>
    <property type="project" value="InterPro"/>
</dbReference>
<dbReference type="Gene3D" id="3.90.1150.10">
    <property type="entry name" value="Aspartate Aminotransferase, domain 1"/>
    <property type="match status" value="1"/>
</dbReference>
<dbReference type="GO" id="GO:0019346">
    <property type="term" value="P:transsulfuration"/>
    <property type="evidence" value="ECO:0007669"/>
    <property type="project" value="InterPro"/>
</dbReference>
<dbReference type="EMBL" id="JAQQAF010000001">
    <property type="protein sequence ID" value="KAJ8510372.1"/>
    <property type="molecule type" value="Genomic_DNA"/>
</dbReference>
<sequence length="150" mass="16422">MFIAGHNDVLGGCISGSEELISKIRQYHHVIGGVLNPNAAYMILRGMRALHLHVPYQNSTAIKMAQFLEKHPKIIHVYYPGLPSHPKHHIAKRQMAGVGSAVAGDMNNTKNFVDSLNIPYLVPSFGGCESIVDQASIMSTGNTRVFAISW</sequence>
<dbReference type="GO" id="GO:0009086">
    <property type="term" value="P:methionine biosynthetic process"/>
    <property type="evidence" value="ECO:0007669"/>
    <property type="project" value="InterPro"/>
</dbReference>
<dbReference type="Pfam" id="PF01053">
    <property type="entry name" value="Cys_Met_Meta_PP"/>
    <property type="match status" value="1"/>
</dbReference>
<comment type="caution">
    <text evidence="4">The sequence shown here is derived from an EMBL/GenBank/DDBJ whole genome shotgun (WGS) entry which is preliminary data.</text>
</comment>
<gene>
    <name evidence="4" type="ORF">OPV22_000806</name>
</gene>
<keyword evidence="5" id="KW-1185">Reference proteome</keyword>